<dbReference type="Proteomes" id="UP001228581">
    <property type="component" value="Unassembled WGS sequence"/>
</dbReference>
<keyword evidence="2" id="KW-1185">Reference proteome</keyword>
<accession>A0ABT7CK84</accession>
<evidence type="ECO:0000313" key="1">
    <source>
        <dbReference type="EMBL" id="MDJ1494149.1"/>
    </source>
</evidence>
<dbReference type="EMBL" id="JASJOT010000008">
    <property type="protein sequence ID" value="MDJ1494149.1"/>
    <property type="molecule type" value="Genomic_DNA"/>
</dbReference>
<proteinExistence type="predicted"/>
<protein>
    <recommendedName>
        <fullName evidence="3">Baseplate protein J-like domain-containing protein</fullName>
    </recommendedName>
</protein>
<reference evidence="1 2" key="1">
    <citation type="submission" date="2023-05" db="EMBL/GenBank/DDBJ databases">
        <authorList>
            <person name="Zhang X."/>
        </authorList>
    </citation>
    <scope>NUCLEOTIDE SEQUENCE [LARGE SCALE GENOMIC DNA]</scope>
    <source>
        <strain evidence="1 2">DM2B3-1</strain>
    </source>
</reference>
<gene>
    <name evidence="1" type="ORF">QNI19_14490</name>
</gene>
<evidence type="ECO:0008006" key="3">
    <source>
        <dbReference type="Google" id="ProtNLM"/>
    </source>
</evidence>
<evidence type="ECO:0000313" key="2">
    <source>
        <dbReference type="Proteomes" id="UP001228581"/>
    </source>
</evidence>
<name>A0ABT7CK84_9BACT</name>
<sequence>MARTILEIKAEILSNVAADPILSEIDNTSITSPTNLLAYIFAAAIWVHELFFDTHKTEIEKLINEAPVGTPSWYVLKSKLFQSGDVLYEVNGFLAYPVIDETKQIVSQAAYKVSGSKLFLKVAKDGALPDTLEPLDSTELAQFAGYIDRLRFAGTEIEIVSLNADRLRMYAKIYYQGIYELNDFRIRLVSAIKAYLKNLPFDGTVQYIRLVDAMQGVEGFYDIETIQLQGWSGLVSESFTRLYETKAGYIEAETDAGFTLEETLQFVSV</sequence>
<organism evidence="1 2">
    <name type="scientific">Xanthocytophaga flava</name>
    <dbReference type="NCBI Taxonomy" id="3048013"/>
    <lineage>
        <taxon>Bacteria</taxon>
        <taxon>Pseudomonadati</taxon>
        <taxon>Bacteroidota</taxon>
        <taxon>Cytophagia</taxon>
        <taxon>Cytophagales</taxon>
        <taxon>Rhodocytophagaceae</taxon>
        <taxon>Xanthocytophaga</taxon>
    </lineage>
</organism>
<comment type="caution">
    <text evidence="1">The sequence shown here is derived from an EMBL/GenBank/DDBJ whole genome shotgun (WGS) entry which is preliminary data.</text>
</comment>
<dbReference type="RefSeq" id="WP_313997056.1">
    <property type="nucleotide sequence ID" value="NZ_JASJOT010000008.1"/>
</dbReference>